<evidence type="ECO:0000313" key="1">
    <source>
        <dbReference type="EMBL" id="ALI02654.1"/>
    </source>
</evidence>
<organism evidence="1 2">
    <name type="scientific">Pseudomonas fluorescens</name>
    <dbReference type="NCBI Taxonomy" id="294"/>
    <lineage>
        <taxon>Bacteria</taxon>
        <taxon>Pseudomonadati</taxon>
        <taxon>Pseudomonadota</taxon>
        <taxon>Gammaproteobacteria</taxon>
        <taxon>Pseudomonadales</taxon>
        <taxon>Pseudomonadaceae</taxon>
        <taxon>Pseudomonas</taxon>
    </lineage>
</organism>
<dbReference type="AlphaFoldDB" id="A0A0N9WJG1"/>
<accession>A0A0N9WJG1</accession>
<dbReference type="RefSeq" id="WP_054595964.1">
    <property type="nucleotide sequence ID" value="NZ_CP012830.1"/>
</dbReference>
<dbReference type="OrthoDB" id="7033315at2"/>
<sequence>MPAFGLMPVSYRMIGVAVLLAIVAGGAAAASWHLQDWRYGRQLAEQARLHGEALNQLTLAAANQQRTEQDKRLALEQRLQASDQTYSKALSDAQRDQGRLRDRLATADLRLSVLVDPREADTGCAVSAASGTGGVVHGTLRARLEPAHAQRIIGITDTGDRGLIALQACQAYVRALAR</sequence>
<protein>
    <submittedName>
        <fullName evidence="1">Lysozyme</fullName>
    </submittedName>
</protein>
<reference evidence="2" key="1">
    <citation type="submission" date="2015-09" db="EMBL/GenBank/DDBJ databases">
        <title>Whole genome sequence of Pseudomonas fluorescens FW300-N2E3.</title>
        <authorList>
            <person name="Ray J."/>
            <person name="Melnyk R."/>
            <person name="Deutschbauer A."/>
        </authorList>
    </citation>
    <scope>NUCLEOTIDE SEQUENCE [LARGE SCALE GENOMIC DNA]</scope>
    <source>
        <strain evidence="2">FW300-N2E3</strain>
    </source>
</reference>
<evidence type="ECO:0000313" key="2">
    <source>
        <dbReference type="Proteomes" id="UP000066487"/>
    </source>
</evidence>
<reference evidence="1 2" key="2">
    <citation type="journal article" date="2018" name="Nature">
        <title>Mutant phenotypes for thousands of bacterial genes of unknown function.</title>
        <authorList>
            <person name="Price M.N."/>
            <person name="Wetmore K.M."/>
            <person name="Waters R.J."/>
            <person name="Callaghan M."/>
            <person name="Ray J."/>
            <person name="Liu H."/>
            <person name="Kuehl J.V."/>
            <person name="Melnyk R.A."/>
            <person name="Lamson J.S."/>
            <person name="Suh Y."/>
            <person name="Carlson H.K."/>
            <person name="Esquivel Z."/>
            <person name="Sadeeshkumar H."/>
            <person name="Chakraborty R."/>
            <person name="Zane G.M."/>
            <person name="Rubin B.E."/>
            <person name="Wall J.D."/>
            <person name="Visel A."/>
            <person name="Bristow J."/>
            <person name="Blow M.J."/>
            <person name="Arkin A.P."/>
            <person name="Deutschbauer A.M."/>
        </authorList>
    </citation>
    <scope>NUCLEOTIDE SEQUENCE [LARGE SCALE GENOMIC DNA]</scope>
    <source>
        <strain evidence="1 2">FW300-N2E3</strain>
    </source>
</reference>
<gene>
    <name evidence="1" type="ORF">AO353_16795</name>
</gene>
<proteinExistence type="predicted"/>
<dbReference type="EMBL" id="CP012830">
    <property type="protein sequence ID" value="ALI02654.1"/>
    <property type="molecule type" value="Genomic_DNA"/>
</dbReference>
<name>A0A0N9WJG1_PSEFL</name>
<dbReference type="Proteomes" id="UP000066487">
    <property type="component" value="Chromosome"/>
</dbReference>